<dbReference type="KEGG" id="alti:ALE3EI_1006"/>
<evidence type="ECO:0000256" key="1">
    <source>
        <dbReference type="SAM" id="SignalP"/>
    </source>
</evidence>
<dbReference type="Proteomes" id="UP000515514">
    <property type="component" value="Chromosome"/>
</dbReference>
<proteinExistence type="predicted"/>
<organism evidence="2 3">
    <name type="scientific">Constantimarinum furrinae</name>
    <dbReference type="NCBI Taxonomy" id="2562285"/>
    <lineage>
        <taxon>Bacteria</taxon>
        <taxon>Pseudomonadati</taxon>
        <taxon>Bacteroidota</taxon>
        <taxon>Flavobacteriia</taxon>
        <taxon>Flavobacteriales</taxon>
        <taxon>Flavobacteriaceae</taxon>
        <taxon>Altibacter/Constantimarinum group</taxon>
        <taxon>Constantimarinum</taxon>
    </lineage>
</organism>
<gene>
    <name evidence="2" type="ORF">ALE3EI_1006</name>
</gene>
<name>A0A7G8PTB3_9FLAO</name>
<evidence type="ECO:0000313" key="2">
    <source>
        <dbReference type="EMBL" id="QNJ97579.1"/>
    </source>
</evidence>
<dbReference type="PROSITE" id="PS51257">
    <property type="entry name" value="PROKAR_LIPOPROTEIN"/>
    <property type="match status" value="1"/>
</dbReference>
<dbReference type="AlphaFoldDB" id="A0A7G8PTB3"/>
<reference evidence="2 3" key="1">
    <citation type="submission" date="2020-04" db="EMBL/GenBank/DDBJ databases">
        <title>Genome sequence of Altibacter aquimarinus strain ALE3EI.</title>
        <authorList>
            <person name="Oh H.-M."/>
            <person name="Jang D."/>
        </authorList>
    </citation>
    <scope>NUCLEOTIDE SEQUENCE [LARGE SCALE GENOMIC DNA]</scope>
    <source>
        <strain evidence="2 3">ALE3EI</strain>
    </source>
</reference>
<feature type="signal peptide" evidence="1">
    <location>
        <begin position="1"/>
        <end position="24"/>
    </location>
</feature>
<dbReference type="RefSeq" id="WP_186991542.1">
    <property type="nucleotide sequence ID" value="NZ_CP052909.1"/>
</dbReference>
<accession>A0A7G8PTB3</accession>
<keyword evidence="3" id="KW-1185">Reference proteome</keyword>
<evidence type="ECO:0008006" key="4">
    <source>
        <dbReference type="Google" id="ProtNLM"/>
    </source>
</evidence>
<protein>
    <recommendedName>
        <fullName evidence="4">SH3b domain-containing protein</fullName>
    </recommendedName>
</protein>
<dbReference type="EMBL" id="CP052909">
    <property type="protein sequence ID" value="QNJ97579.1"/>
    <property type="molecule type" value="Genomic_DNA"/>
</dbReference>
<evidence type="ECO:0000313" key="3">
    <source>
        <dbReference type="Proteomes" id="UP000515514"/>
    </source>
</evidence>
<dbReference type="Gene3D" id="2.30.30.40">
    <property type="entry name" value="SH3 Domains"/>
    <property type="match status" value="1"/>
</dbReference>
<sequence length="257" mass="28843">MKKVAFSILFIALTALMISCNNETKDTETDTTSNDLAVADIDASETSPEYLYVTAFSGLSLREFNNLNSEKLSVMPYGTKVRVLTPEKNTTMTVGGIKGGMDEVEFNHKKGFAFNGYLSRFFPPEPDINFTGYATQLKEQFPNVSFEETAGGTASKPSTTKTLMLPTTKWHEAYFVAQRLFDFPKELAFPDPKGSNQETVKDKKPKKDIWTSELRISRNDNSLEKIEYVYKAKNISRTVSIVKDGEAMKISETETIE</sequence>
<keyword evidence="1" id="KW-0732">Signal</keyword>
<feature type="chain" id="PRO_5028870148" description="SH3b domain-containing protein" evidence="1">
    <location>
        <begin position="25"/>
        <end position="257"/>
    </location>
</feature>